<comment type="function">
    <text evidence="6">Specifically methylates the N7 position of a guanine in 16S rRNA.</text>
</comment>
<keyword evidence="2 6" id="KW-0698">rRNA processing</keyword>
<proteinExistence type="inferred from homology"/>
<dbReference type="EC" id="2.1.1.-" evidence="6"/>
<keyword evidence="5 6" id="KW-0949">S-adenosyl-L-methionine</keyword>
<dbReference type="Gene3D" id="3.40.50.150">
    <property type="entry name" value="Vaccinia Virus protein VP39"/>
    <property type="match status" value="1"/>
</dbReference>
<gene>
    <name evidence="6 7" type="primary">rsmG</name>
    <name evidence="7" type="ORF">Asi02nite_06820</name>
</gene>
<evidence type="ECO:0000313" key="7">
    <source>
        <dbReference type="EMBL" id="GIF71164.1"/>
    </source>
</evidence>
<evidence type="ECO:0000256" key="6">
    <source>
        <dbReference type="HAMAP-Rule" id="MF_00074"/>
    </source>
</evidence>
<dbReference type="Pfam" id="PF02527">
    <property type="entry name" value="GidB"/>
    <property type="match status" value="1"/>
</dbReference>
<protein>
    <recommendedName>
        <fullName evidence="6">Ribosomal RNA small subunit methyltransferase G</fullName>
        <ecNumber evidence="6">2.1.1.-</ecNumber>
    </recommendedName>
    <alternativeName>
        <fullName evidence="6">16S rRNA 7-methylguanosine methyltransferase</fullName>
        <shortName evidence="6">16S rRNA m7G methyltransferase</shortName>
    </alternativeName>
</protein>
<organism evidence="7 8">
    <name type="scientific">Asanoa siamensis</name>
    <dbReference type="NCBI Taxonomy" id="926357"/>
    <lineage>
        <taxon>Bacteria</taxon>
        <taxon>Bacillati</taxon>
        <taxon>Actinomycetota</taxon>
        <taxon>Actinomycetes</taxon>
        <taxon>Micromonosporales</taxon>
        <taxon>Micromonosporaceae</taxon>
        <taxon>Asanoa</taxon>
    </lineage>
</organism>
<keyword evidence="1 6" id="KW-0963">Cytoplasm</keyword>
<dbReference type="InterPro" id="IPR029063">
    <property type="entry name" value="SAM-dependent_MTases_sf"/>
</dbReference>
<evidence type="ECO:0000256" key="1">
    <source>
        <dbReference type="ARBA" id="ARBA00022490"/>
    </source>
</evidence>
<accession>A0ABQ4CIQ5</accession>
<keyword evidence="8" id="KW-1185">Reference proteome</keyword>
<name>A0ABQ4CIQ5_9ACTN</name>
<comment type="caution">
    <text evidence="6">Lacks conserved residue(s) required for the propagation of feature annotation.</text>
</comment>
<sequence length="235" mass="24566">MTDELPPPPPVAVDLFGDRLPLAVAYAELLATDGVVRGLIGPREAPRIWDRHLLNCATMTELIPYGASVIDVGSGAGLPGIVLSVARPDLSVVLVEPLARRTAFLAEVVTQLGLDDAVSVVRGRAEEVRGELAPADVVTARAVAPLDRLAGWCLPLTAPGGRLLALKGASASDEIAEHQTAIGRLGGATAVVRQCGVGLVDPPTTVVEIIRERVVEPAQPRTASRGRGRGRTRRG</sequence>
<keyword evidence="3 6" id="KW-0489">Methyltransferase</keyword>
<dbReference type="PANTHER" id="PTHR31760">
    <property type="entry name" value="S-ADENOSYL-L-METHIONINE-DEPENDENT METHYLTRANSFERASES SUPERFAMILY PROTEIN"/>
    <property type="match status" value="1"/>
</dbReference>
<dbReference type="SUPFAM" id="SSF53335">
    <property type="entry name" value="S-adenosyl-L-methionine-dependent methyltransferases"/>
    <property type="match status" value="1"/>
</dbReference>
<dbReference type="GO" id="GO:0008168">
    <property type="term" value="F:methyltransferase activity"/>
    <property type="evidence" value="ECO:0007669"/>
    <property type="project" value="UniProtKB-KW"/>
</dbReference>
<evidence type="ECO:0000256" key="3">
    <source>
        <dbReference type="ARBA" id="ARBA00022603"/>
    </source>
</evidence>
<dbReference type="CDD" id="cd02440">
    <property type="entry name" value="AdoMet_MTases"/>
    <property type="match status" value="1"/>
</dbReference>
<dbReference type="HAMAP" id="MF_00074">
    <property type="entry name" value="16SrRNA_methyltr_G"/>
    <property type="match status" value="1"/>
</dbReference>
<evidence type="ECO:0000256" key="4">
    <source>
        <dbReference type="ARBA" id="ARBA00022679"/>
    </source>
</evidence>
<comment type="subcellular location">
    <subcellularLocation>
        <location evidence="6">Cytoplasm</location>
    </subcellularLocation>
</comment>
<dbReference type="EMBL" id="BONE01000003">
    <property type="protein sequence ID" value="GIF71164.1"/>
    <property type="molecule type" value="Genomic_DNA"/>
</dbReference>
<feature type="binding site" evidence="6">
    <location>
        <position position="141"/>
    </location>
    <ligand>
        <name>S-adenosyl-L-methionine</name>
        <dbReference type="ChEBI" id="CHEBI:59789"/>
    </ligand>
</feature>
<keyword evidence="4 6" id="KW-0808">Transferase</keyword>
<dbReference type="NCBIfam" id="TIGR00138">
    <property type="entry name" value="rsmG_gidB"/>
    <property type="match status" value="1"/>
</dbReference>
<dbReference type="Proteomes" id="UP000604117">
    <property type="component" value="Unassembled WGS sequence"/>
</dbReference>
<feature type="binding site" evidence="6">
    <location>
        <position position="73"/>
    </location>
    <ligand>
        <name>S-adenosyl-L-methionine</name>
        <dbReference type="ChEBI" id="CHEBI:59789"/>
    </ligand>
</feature>
<comment type="caution">
    <text evidence="7">The sequence shown here is derived from an EMBL/GenBank/DDBJ whole genome shotgun (WGS) entry which is preliminary data.</text>
</comment>
<feature type="binding site" evidence="6">
    <location>
        <begin position="125"/>
        <end position="126"/>
    </location>
    <ligand>
        <name>S-adenosyl-L-methionine</name>
        <dbReference type="ChEBI" id="CHEBI:59789"/>
    </ligand>
</feature>
<dbReference type="GO" id="GO:0032259">
    <property type="term" value="P:methylation"/>
    <property type="evidence" value="ECO:0007669"/>
    <property type="project" value="UniProtKB-KW"/>
</dbReference>
<comment type="similarity">
    <text evidence="6">Belongs to the methyltransferase superfamily. RNA methyltransferase RsmG family.</text>
</comment>
<evidence type="ECO:0000256" key="2">
    <source>
        <dbReference type="ARBA" id="ARBA00022552"/>
    </source>
</evidence>
<evidence type="ECO:0000313" key="8">
    <source>
        <dbReference type="Proteomes" id="UP000604117"/>
    </source>
</evidence>
<evidence type="ECO:0000256" key="5">
    <source>
        <dbReference type="ARBA" id="ARBA00022691"/>
    </source>
</evidence>
<reference evidence="7 8" key="1">
    <citation type="submission" date="2021-01" db="EMBL/GenBank/DDBJ databases">
        <title>Whole genome shotgun sequence of Asanoa siamensis NBRC 107932.</title>
        <authorList>
            <person name="Komaki H."/>
            <person name="Tamura T."/>
        </authorList>
    </citation>
    <scope>NUCLEOTIDE SEQUENCE [LARGE SCALE GENOMIC DNA]</scope>
    <source>
        <strain evidence="7 8">NBRC 107932</strain>
    </source>
</reference>
<feature type="binding site" evidence="6">
    <location>
        <position position="78"/>
    </location>
    <ligand>
        <name>S-adenosyl-L-methionine</name>
        <dbReference type="ChEBI" id="CHEBI:59789"/>
    </ligand>
</feature>
<dbReference type="InterPro" id="IPR003682">
    <property type="entry name" value="rRNA_ssu_MeTfrase_G"/>
</dbReference>
<dbReference type="PANTHER" id="PTHR31760:SF0">
    <property type="entry name" value="S-ADENOSYL-L-METHIONINE-DEPENDENT METHYLTRANSFERASES SUPERFAMILY PROTEIN"/>
    <property type="match status" value="1"/>
</dbReference>